<evidence type="ECO:0000259" key="2">
    <source>
        <dbReference type="Pfam" id="PF07589"/>
    </source>
</evidence>
<reference evidence="3 4" key="1">
    <citation type="submission" date="2016-10" db="EMBL/GenBank/DDBJ databases">
        <authorList>
            <person name="de Groot N.N."/>
        </authorList>
    </citation>
    <scope>NUCLEOTIDE SEQUENCE [LARGE SCALE GENOMIC DNA]</scope>
    <source>
        <strain evidence="3 4">CGMCC 1.3430</strain>
    </source>
</reference>
<dbReference type="RefSeq" id="WP_091342981.1">
    <property type="nucleotide sequence ID" value="NZ_FNRM01000005.1"/>
</dbReference>
<evidence type="ECO:0000313" key="4">
    <source>
        <dbReference type="Proteomes" id="UP000198773"/>
    </source>
</evidence>
<dbReference type="AlphaFoldDB" id="A0A1H4DCD6"/>
<dbReference type="NCBIfam" id="TIGR02595">
    <property type="entry name" value="PEP_CTERM"/>
    <property type="match status" value="1"/>
</dbReference>
<dbReference type="EMBL" id="FNRM01000005">
    <property type="protein sequence ID" value="SEA70493.1"/>
    <property type="molecule type" value="Genomic_DNA"/>
</dbReference>
<keyword evidence="1" id="KW-1133">Transmembrane helix</keyword>
<feature type="transmembrane region" description="Helical" evidence="1">
    <location>
        <begin position="211"/>
        <end position="229"/>
    </location>
</feature>
<dbReference type="Pfam" id="PF07589">
    <property type="entry name" value="PEP-CTERM"/>
    <property type="match status" value="1"/>
</dbReference>
<protein>
    <submittedName>
        <fullName evidence="3">PEP-CTERM protein-sorting domain-containing protein</fullName>
    </submittedName>
</protein>
<accession>A0A1H4DCD6</accession>
<dbReference type="Proteomes" id="UP000198773">
    <property type="component" value="Unassembled WGS sequence"/>
</dbReference>
<proteinExistence type="predicted"/>
<dbReference type="OrthoDB" id="7063012at2"/>
<keyword evidence="1" id="KW-0812">Transmembrane</keyword>
<name>A0A1H4DCD6_ALKAM</name>
<keyword evidence="4" id="KW-1185">Reference proteome</keyword>
<evidence type="ECO:0000256" key="1">
    <source>
        <dbReference type="SAM" id="Phobius"/>
    </source>
</evidence>
<evidence type="ECO:0000313" key="3">
    <source>
        <dbReference type="EMBL" id="SEA70493.1"/>
    </source>
</evidence>
<dbReference type="STRING" id="152573.SAMN04488051_105183"/>
<feature type="domain" description="Ice-binding protein C-terminal" evidence="2">
    <location>
        <begin position="210"/>
        <end position="232"/>
    </location>
</feature>
<sequence length="232" mass="25105">MITQLQKTDPLFGLLDALGMKFMKTSLFAGAGALMLGLVFSAHAALIGTITHDYGLGYSTPSLGGASCDRVHSNFLEIRTPGSRGPATGCQRFYDVFDFSTLNFDAIDGFELTLSFSHTQGTLKNWHARPAAGAKTEDGSGQLFQLTSTPNRLTSQTFWFDSSLDVFDSIVSNQSFYLWMAQESFALGASQNFRLYDATLNIYGSEPAASVPAPATFILVGLGLLGLSLRRR</sequence>
<organism evidence="3 4">
    <name type="scientific">Alkalimonas amylolytica</name>
    <dbReference type="NCBI Taxonomy" id="152573"/>
    <lineage>
        <taxon>Bacteria</taxon>
        <taxon>Pseudomonadati</taxon>
        <taxon>Pseudomonadota</taxon>
        <taxon>Gammaproteobacteria</taxon>
        <taxon>Alkalimonas</taxon>
    </lineage>
</organism>
<gene>
    <name evidence="3" type="ORF">SAMN04488051_105183</name>
</gene>
<dbReference type="InterPro" id="IPR013424">
    <property type="entry name" value="Ice-binding_C"/>
</dbReference>
<keyword evidence="1" id="KW-0472">Membrane</keyword>